<dbReference type="Proteomes" id="UP000034112">
    <property type="component" value="Unassembled WGS sequence"/>
</dbReference>
<protein>
    <recommendedName>
        <fullName evidence="5">Short chain dehydrogenase</fullName>
    </recommendedName>
</protein>
<dbReference type="InterPro" id="IPR002347">
    <property type="entry name" value="SDR_fam"/>
</dbReference>
<dbReference type="SUPFAM" id="SSF51735">
    <property type="entry name" value="NAD(P)-binding Rossmann-fold domains"/>
    <property type="match status" value="1"/>
</dbReference>
<dbReference type="Pfam" id="PF13561">
    <property type="entry name" value="adh_short_C2"/>
    <property type="match status" value="1"/>
</dbReference>
<evidence type="ECO:0000256" key="2">
    <source>
        <dbReference type="ARBA" id="ARBA00023002"/>
    </source>
</evidence>
<organism evidence="3 4">
    <name type="scientific">Trichoderma harzianum</name>
    <name type="common">Hypocrea lixii</name>
    <dbReference type="NCBI Taxonomy" id="5544"/>
    <lineage>
        <taxon>Eukaryota</taxon>
        <taxon>Fungi</taxon>
        <taxon>Dikarya</taxon>
        <taxon>Ascomycota</taxon>
        <taxon>Pezizomycotina</taxon>
        <taxon>Sordariomycetes</taxon>
        <taxon>Hypocreomycetidae</taxon>
        <taxon>Hypocreales</taxon>
        <taxon>Hypocreaceae</taxon>
        <taxon>Trichoderma</taxon>
    </lineage>
</organism>
<sequence>MAVQGPLANKIAIITGSGKENGIGAAIALTLARAGARVTINYVSDSSAARAVEVVSAIEAAAGKGSVISIQADVSTAEGTKKIVEGTLSGFKVDHIDIIGKNPSLNNAAIATYSPTLQTPPEDIFRVFGVVVVGPVLLLQAAYPHIPHGGRVINIGTVSSKMGFYQLPIYAAAKAAMDQLTWTLSREIGRDGKNITINTIAPGPVDTDSVPAGDPGAQALKKWLISLTRAEDRVGTVNDIADAVLLLADEKSRWITGQYISASGGIV</sequence>
<evidence type="ECO:0008006" key="5">
    <source>
        <dbReference type="Google" id="ProtNLM"/>
    </source>
</evidence>
<accession>A0A0F9XHF3</accession>
<keyword evidence="2" id="KW-0560">Oxidoreductase</keyword>
<dbReference type="GO" id="GO:0048038">
    <property type="term" value="F:quinone binding"/>
    <property type="evidence" value="ECO:0007669"/>
    <property type="project" value="TreeGrafter"/>
</dbReference>
<dbReference type="GO" id="GO:0016616">
    <property type="term" value="F:oxidoreductase activity, acting on the CH-OH group of donors, NAD or NADP as acceptor"/>
    <property type="evidence" value="ECO:0007669"/>
    <property type="project" value="TreeGrafter"/>
</dbReference>
<gene>
    <name evidence="3" type="ORF">THAR02_03942</name>
</gene>
<dbReference type="EMBL" id="JOKZ01000092">
    <property type="protein sequence ID" value="KKP03960.1"/>
    <property type="molecule type" value="Genomic_DNA"/>
</dbReference>
<dbReference type="Gene3D" id="3.40.50.720">
    <property type="entry name" value="NAD(P)-binding Rossmann-like Domain"/>
    <property type="match status" value="1"/>
</dbReference>
<dbReference type="PANTHER" id="PTHR42760:SF133">
    <property type="entry name" value="3-OXOACYL-[ACYL-CARRIER-PROTEIN] REDUCTASE"/>
    <property type="match status" value="1"/>
</dbReference>
<name>A0A0F9XHF3_TRIHA</name>
<proteinExistence type="inferred from homology"/>
<dbReference type="PANTHER" id="PTHR42760">
    <property type="entry name" value="SHORT-CHAIN DEHYDROGENASES/REDUCTASES FAMILY MEMBER"/>
    <property type="match status" value="1"/>
</dbReference>
<evidence type="ECO:0000313" key="3">
    <source>
        <dbReference type="EMBL" id="KKP03960.1"/>
    </source>
</evidence>
<reference evidence="4" key="1">
    <citation type="journal article" date="2015" name="Genome Announc.">
        <title>Draft whole-genome sequence of the biocontrol agent Trichoderma harzianum T6776.</title>
        <authorList>
            <person name="Baroncelli R."/>
            <person name="Piaggeschi G."/>
            <person name="Fiorini L."/>
            <person name="Bertolini E."/>
            <person name="Zapparata A."/>
            <person name="Pe M.E."/>
            <person name="Sarrocco S."/>
            <person name="Vannacci G."/>
        </authorList>
    </citation>
    <scope>NUCLEOTIDE SEQUENCE [LARGE SCALE GENOMIC DNA]</scope>
    <source>
        <strain evidence="4">T6776</strain>
    </source>
</reference>
<evidence type="ECO:0000313" key="4">
    <source>
        <dbReference type="Proteomes" id="UP000034112"/>
    </source>
</evidence>
<dbReference type="OrthoDB" id="47007at2759"/>
<dbReference type="InterPro" id="IPR036291">
    <property type="entry name" value="NAD(P)-bd_dom_sf"/>
</dbReference>
<comment type="similarity">
    <text evidence="1">Belongs to the short-chain dehydrogenases/reductases (SDR) family.</text>
</comment>
<dbReference type="OMA" id="VEAMTHI"/>
<comment type="caution">
    <text evidence="3">The sequence shown here is derived from an EMBL/GenBank/DDBJ whole genome shotgun (WGS) entry which is preliminary data.</text>
</comment>
<dbReference type="PRINTS" id="PR00081">
    <property type="entry name" value="GDHRDH"/>
</dbReference>
<dbReference type="AlphaFoldDB" id="A0A0F9XHF3"/>
<dbReference type="GO" id="GO:0006633">
    <property type="term" value="P:fatty acid biosynthetic process"/>
    <property type="evidence" value="ECO:0007669"/>
    <property type="project" value="TreeGrafter"/>
</dbReference>
<evidence type="ECO:0000256" key="1">
    <source>
        <dbReference type="ARBA" id="ARBA00006484"/>
    </source>
</evidence>